<organism evidence="3 4">
    <name type="scientific">Paraburkholderia caribensis</name>
    <dbReference type="NCBI Taxonomy" id="75105"/>
    <lineage>
        <taxon>Bacteria</taxon>
        <taxon>Pseudomonadati</taxon>
        <taxon>Pseudomonadota</taxon>
        <taxon>Betaproteobacteria</taxon>
        <taxon>Burkholderiales</taxon>
        <taxon>Burkholderiaceae</taxon>
        <taxon>Paraburkholderia</taxon>
    </lineage>
</organism>
<feature type="signal peptide" evidence="1">
    <location>
        <begin position="1"/>
        <end position="33"/>
    </location>
</feature>
<dbReference type="InterPro" id="IPR025522">
    <property type="entry name" value="DUF4410"/>
</dbReference>
<dbReference type="Proteomes" id="UP000509548">
    <property type="component" value="Chromosome 2"/>
</dbReference>
<evidence type="ECO:0000313" key="5">
    <source>
        <dbReference type="Proteomes" id="UP001462961"/>
    </source>
</evidence>
<reference evidence="3" key="2">
    <citation type="submission" date="2016-06" db="EMBL/GenBank/DDBJ databases">
        <authorList>
            <person name="Huang P."/>
            <person name="Jiang X."/>
            <person name="Liu X."/>
        </authorList>
    </citation>
    <scope>NUCLEOTIDE SEQUENCE</scope>
    <source>
        <strain evidence="3">852011</strain>
    </source>
</reference>
<dbReference type="RefSeq" id="WP_107204022.1">
    <property type="nucleotide sequence ID" value="NZ_CP015959.1"/>
</dbReference>
<sequence length="257" mass="26134">MFAALNSVRGKTLRSACAAIAFSAMLLSGCAAASVTNTAQYSTLTQANPQNVYVYTFASNPESVKLDNSGLIHKLSASFPGSSQSSQSSQTQEAAEASNALTDEVVAKLQSMGVHAIRTDAPPPADQNVLIVEGAVGSIDAGNHRRRTLIGLGAGKSEVTAHVQVLYKPAGGMPQLVQTFDADANSGHMPGVAETAGVGAAVGHVATSAAVGGALHVGSEHKNDTVTSDAKKLADSVAKQVAQIGVAQGWMPGELVK</sequence>
<dbReference type="AlphaFoldDB" id="A0A9Q6S452"/>
<keyword evidence="1" id="KW-0732">Signal</keyword>
<gene>
    <name evidence="3" type="ORF">A9O66_16310</name>
    <name evidence="2" type="ORF">VOI32_34465</name>
</gene>
<feature type="chain" id="PRO_5040377431" evidence="1">
    <location>
        <begin position="34"/>
        <end position="257"/>
    </location>
</feature>
<evidence type="ECO:0000313" key="4">
    <source>
        <dbReference type="Proteomes" id="UP000509548"/>
    </source>
</evidence>
<dbReference type="Pfam" id="PF14366">
    <property type="entry name" value="DUF4410"/>
    <property type="match status" value="1"/>
</dbReference>
<dbReference type="EMBL" id="CP015959">
    <property type="protein sequence ID" value="QLB64091.1"/>
    <property type="molecule type" value="Genomic_DNA"/>
</dbReference>
<proteinExistence type="predicted"/>
<dbReference type="Proteomes" id="UP001462961">
    <property type="component" value="Unassembled WGS sequence"/>
</dbReference>
<evidence type="ECO:0000256" key="1">
    <source>
        <dbReference type="SAM" id="SignalP"/>
    </source>
</evidence>
<reference evidence="2 5" key="3">
    <citation type="submission" date="2024-01" db="EMBL/GenBank/DDBJ databases">
        <title>The diversity of rhizobia nodulating Mimosa spp. in eleven states of Brazil covering several biomes is determined by host plant, location, and edaphic factors.</title>
        <authorList>
            <person name="Rouws L."/>
            <person name="Barauna A."/>
            <person name="Beukes C."/>
            <person name="De Faria S.M."/>
            <person name="Gross E."/>
            <person name="Dos Reis Junior F.B."/>
            <person name="Simon M."/>
            <person name="Maluk M."/>
            <person name="Odee D.W."/>
            <person name="Kenicer G."/>
            <person name="Young J.P.W."/>
            <person name="Reis V.M."/>
            <person name="Zilli J."/>
            <person name="James E.K."/>
        </authorList>
    </citation>
    <scope>NUCLEOTIDE SEQUENCE [LARGE SCALE GENOMIC DNA]</scope>
    <source>
        <strain evidence="2 5">JHI1651</strain>
    </source>
</reference>
<reference evidence="3 4" key="1">
    <citation type="journal article" date="2014" name="Genome Announc.">
        <title>Draft Genome Sequence of the Haloacid-Degrading Burkholderia caribensis Strain MBA4.</title>
        <authorList>
            <person name="Pan Y."/>
            <person name="Kong K.F."/>
            <person name="Tsang J.S."/>
        </authorList>
    </citation>
    <scope>NUCLEOTIDE SEQUENCE [LARGE SCALE GENOMIC DNA]</scope>
    <source>
        <strain evidence="3 4">852011</strain>
    </source>
</reference>
<dbReference type="EMBL" id="JAYLVJ010000066">
    <property type="protein sequence ID" value="MEO1759003.1"/>
    <property type="molecule type" value="Genomic_DNA"/>
</dbReference>
<keyword evidence="5" id="KW-1185">Reference proteome</keyword>
<accession>A0A9Q6S452</accession>
<protein>
    <submittedName>
        <fullName evidence="2">DUF4410 domain-containing protein</fullName>
    </submittedName>
</protein>
<evidence type="ECO:0000313" key="3">
    <source>
        <dbReference type="EMBL" id="QLB64091.1"/>
    </source>
</evidence>
<evidence type="ECO:0000313" key="2">
    <source>
        <dbReference type="EMBL" id="MEO1759003.1"/>
    </source>
</evidence>
<name>A0A9Q6S452_9BURK</name>